<organism evidence="1">
    <name type="scientific">Picea glauca</name>
    <name type="common">White spruce</name>
    <name type="synonym">Pinus glauca</name>
    <dbReference type="NCBI Taxonomy" id="3330"/>
    <lineage>
        <taxon>Eukaryota</taxon>
        <taxon>Viridiplantae</taxon>
        <taxon>Streptophyta</taxon>
        <taxon>Embryophyta</taxon>
        <taxon>Tracheophyta</taxon>
        <taxon>Spermatophyta</taxon>
        <taxon>Pinopsida</taxon>
        <taxon>Pinidae</taxon>
        <taxon>Conifers I</taxon>
        <taxon>Pinales</taxon>
        <taxon>Pinaceae</taxon>
        <taxon>Picea</taxon>
    </lineage>
</organism>
<keyword evidence="1" id="KW-0496">Mitochondrion</keyword>
<reference evidence="1" key="1">
    <citation type="journal article" date="2015" name="Genome Biol. Evol.">
        <title>Organellar Genomes of White Spruce (Picea glauca): Assembly and Annotation.</title>
        <authorList>
            <person name="Jackman S.D."/>
            <person name="Warren R.L."/>
            <person name="Gibb E.A."/>
            <person name="Vandervalk B.P."/>
            <person name="Mohamadi H."/>
            <person name="Chu J."/>
            <person name="Raymond A."/>
            <person name="Pleasance S."/>
            <person name="Coope R."/>
            <person name="Wildung M.R."/>
            <person name="Ritland C.E."/>
            <person name="Bousquet J."/>
            <person name="Jones S.J."/>
            <person name="Bohlmann J."/>
            <person name="Birol I."/>
        </authorList>
    </citation>
    <scope>NUCLEOTIDE SEQUENCE [LARGE SCALE GENOMIC DNA]</scope>
    <source>
        <tissue evidence="1">Flushing bud</tissue>
    </source>
</reference>
<dbReference type="AlphaFoldDB" id="A0A101LVI4"/>
<sequence length="45" mass="5229">MRWLADLQELKWLAGRLNGHISLADGLIRLPILLLRAAYSKERKE</sequence>
<protein>
    <submittedName>
        <fullName evidence="1">Uncharacterized protein</fullName>
    </submittedName>
</protein>
<evidence type="ECO:0000313" key="1">
    <source>
        <dbReference type="EMBL" id="KUM45928.1"/>
    </source>
</evidence>
<gene>
    <name evidence="1" type="ORF">ABT39_MTgene2031</name>
</gene>
<geneLocation type="mitochondrion" evidence="1"/>
<proteinExistence type="predicted"/>
<dbReference type="EMBL" id="LKAM01000014">
    <property type="protein sequence ID" value="KUM45928.1"/>
    <property type="molecule type" value="Genomic_DNA"/>
</dbReference>
<accession>A0A101LVI4</accession>
<name>A0A101LVI4_PICGL</name>
<comment type="caution">
    <text evidence="1">The sequence shown here is derived from an EMBL/GenBank/DDBJ whole genome shotgun (WGS) entry which is preliminary data.</text>
</comment>